<evidence type="ECO:0000256" key="3">
    <source>
        <dbReference type="ARBA" id="ARBA00022989"/>
    </source>
</evidence>
<dbReference type="SUPFAM" id="SSF55073">
    <property type="entry name" value="Nucleotide cyclase"/>
    <property type="match status" value="1"/>
</dbReference>
<evidence type="ECO:0000259" key="8">
    <source>
        <dbReference type="PROSITE" id="PS50839"/>
    </source>
</evidence>
<dbReference type="PANTHER" id="PTHR44757:SF2">
    <property type="entry name" value="BIOFILM ARCHITECTURE MAINTENANCE PROTEIN MBAA"/>
    <property type="match status" value="1"/>
</dbReference>
<dbReference type="Pfam" id="PF03924">
    <property type="entry name" value="CHASE"/>
    <property type="match status" value="1"/>
</dbReference>
<dbReference type="Gene3D" id="3.30.450.350">
    <property type="entry name" value="CHASE domain"/>
    <property type="match status" value="1"/>
</dbReference>
<dbReference type="Gene3D" id="3.30.70.270">
    <property type="match status" value="1"/>
</dbReference>
<dbReference type="PROSITE" id="PS50839">
    <property type="entry name" value="CHASE"/>
    <property type="match status" value="1"/>
</dbReference>
<dbReference type="CDD" id="cd01948">
    <property type="entry name" value="EAL"/>
    <property type="match status" value="1"/>
</dbReference>
<keyword evidence="3 5" id="KW-1133">Transmembrane helix</keyword>
<dbReference type="Proteomes" id="UP000283709">
    <property type="component" value="Unassembled WGS sequence"/>
</dbReference>
<evidence type="ECO:0000256" key="1">
    <source>
        <dbReference type="ARBA" id="ARBA00004370"/>
    </source>
</evidence>
<feature type="domain" description="GGDEF" evidence="10">
    <location>
        <begin position="508"/>
        <end position="646"/>
    </location>
</feature>
<dbReference type="GO" id="GO:0016020">
    <property type="term" value="C:membrane"/>
    <property type="evidence" value="ECO:0007669"/>
    <property type="project" value="UniProtKB-SubCell"/>
</dbReference>
<dbReference type="InterPro" id="IPR006189">
    <property type="entry name" value="CHASE_dom"/>
</dbReference>
<protein>
    <submittedName>
        <fullName evidence="11">Diguanylate phosphodiesterase</fullName>
    </submittedName>
</protein>
<feature type="transmembrane region" description="Helical" evidence="5">
    <location>
        <begin position="308"/>
        <end position="329"/>
    </location>
</feature>
<dbReference type="InterPro" id="IPR052155">
    <property type="entry name" value="Biofilm_reg_signaling"/>
</dbReference>
<dbReference type="FunFam" id="3.20.20.450:FF:000001">
    <property type="entry name" value="Cyclic di-GMP phosphodiesterase yahA"/>
    <property type="match status" value="1"/>
</dbReference>
<dbReference type="Gene3D" id="3.20.20.450">
    <property type="entry name" value="EAL domain"/>
    <property type="match status" value="1"/>
</dbReference>
<dbReference type="SUPFAM" id="SSF55785">
    <property type="entry name" value="PYP-like sensor domain (PAS domain)"/>
    <property type="match status" value="1"/>
</dbReference>
<proteinExistence type="predicted"/>
<evidence type="ECO:0000256" key="2">
    <source>
        <dbReference type="ARBA" id="ARBA00022692"/>
    </source>
</evidence>
<dbReference type="InterPro" id="IPR000014">
    <property type="entry name" value="PAS"/>
</dbReference>
<evidence type="ECO:0000313" key="11">
    <source>
        <dbReference type="EMBL" id="RKF50755.1"/>
    </source>
</evidence>
<dbReference type="InterPro" id="IPR035919">
    <property type="entry name" value="EAL_sf"/>
</dbReference>
<comment type="caution">
    <text evidence="11">The sequence shown here is derived from an EMBL/GenBank/DDBJ whole genome shotgun (WGS) entry which is preliminary data.</text>
</comment>
<dbReference type="CDD" id="cd01949">
    <property type="entry name" value="GGDEF"/>
    <property type="match status" value="1"/>
</dbReference>
<dbReference type="SMART" id="SM00267">
    <property type="entry name" value="GGDEF"/>
    <property type="match status" value="1"/>
</dbReference>
<dbReference type="GO" id="GO:0007165">
    <property type="term" value="P:signal transduction"/>
    <property type="evidence" value="ECO:0007669"/>
    <property type="project" value="UniProtKB-ARBA"/>
</dbReference>
<dbReference type="Pfam" id="PF00990">
    <property type="entry name" value="GGDEF"/>
    <property type="match status" value="1"/>
</dbReference>
<dbReference type="Pfam" id="PF00563">
    <property type="entry name" value="EAL"/>
    <property type="match status" value="1"/>
</dbReference>
<dbReference type="EMBL" id="MCAS01000001">
    <property type="protein sequence ID" value="RKF50755.1"/>
    <property type="molecule type" value="Genomic_DNA"/>
</dbReference>
<dbReference type="SMART" id="SM01079">
    <property type="entry name" value="CHASE"/>
    <property type="match status" value="1"/>
</dbReference>
<accession>A0A3R7EAY1</accession>
<dbReference type="Gene3D" id="3.30.450.20">
    <property type="entry name" value="PAS domain"/>
    <property type="match status" value="1"/>
</dbReference>
<gene>
    <name evidence="11" type="ORF">BCY88_00810</name>
</gene>
<feature type="domain" description="PAS" evidence="6">
    <location>
        <begin position="349"/>
        <end position="421"/>
    </location>
</feature>
<dbReference type="Pfam" id="PF08447">
    <property type="entry name" value="PAS_3"/>
    <property type="match status" value="1"/>
</dbReference>
<evidence type="ECO:0000259" key="6">
    <source>
        <dbReference type="PROSITE" id="PS50112"/>
    </source>
</evidence>
<dbReference type="PROSITE" id="PS50883">
    <property type="entry name" value="EAL"/>
    <property type="match status" value="1"/>
</dbReference>
<keyword evidence="4 5" id="KW-0472">Membrane</keyword>
<dbReference type="AlphaFoldDB" id="A0A3R7EAY1"/>
<feature type="domain" description="EAL" evidence="9">
    <location>
        <begin position="655"/>
        <end position="909"/>
    </location>
</feature>
<sequence length="932" mass="103413">MIRVRAILLPLLVLSASLCVTWIVWNHERQASRKELRSQFEYTVSDAVGRVEQRMATYELMLRGVQSLFAANGTIDRDRFRRYVNALNLDANFSGIHGVGVIEWVPAARKAAHIAGMRQSGVADYAIRPDGPRAAYAPIIQREPFIGIARSSPGLDAWDEPVRRAAMEKARDSGMAALSGKVRLTIDVDPDSRPGFIMYLPIYAAGKAQDDLAQRRANIVGWVYASFQMHDVMASLYGEQPPGVSLAIYDGVEPLDAALLHRTAEPGNRRAPAIISANEYLVVDGHDWTLLMSASDEFRSRLGRNAEVLIAGTGTGLSLLLALLTWLMMTGRERAMRLASAMTRELRENEEKFRAIADCTVNLEIWWGQDGKPRWINPSVEYYTGYTVAECMAMSDFARTLIHPEDLIRVAPEFKKGLQGSRGEDLEFRCVRKDGSLLWLSVSWVPISNQRGDFIGFRTSGRDITERKKSEEKIRELAFYDTLTRLPNRALLLDRLRQSMVVSRENRVCGALMFIDLDHFKTLNDTLGHDKGDLLLRQVAHRLSNSVNEADTVARVGGDEFVVVLGNLSPDEAVATMETEAVGERILSVLGFAYELNGVQFRSTASIGVTVFSGEQTSIDELFKQADLAMYQSKERGRNAMCFFDPAMQTAVLKRAELEVGLRNAIEENRIVLHYQAQVVDGNYITGAEALVRWAHPERGLIPPGEFIPLAEESGLILEMGRKVLASACAQLAVWATCPSMAHLSVAVNVSARQFREPDFVDGVLEVINQTGARADRLKLELTESVLVENVQDIIEKMSALRARGVTFSLDDFGTGYSSLAYLKRLPLDQLKIDRSFVRDILVDPNDADIARTIVALARSFNLGVIAEGVETEAQRDFLAVAGCHAYQGFLFCKPLPIQGFEQFVSLFSARHRAQGQSTISVERNVGSGTAS</sequence>
<reference evidence="11 12" key="1">
    <citation type="submission" date="2016-07" db="EMBL/GenBank/DDBJ databases">
        <title>Genome analysis of Burkholderia fungorum ES3-20.</title>
        <authorList>
            <person name="Xu D."/>
            <person name="Yao R."/>
            <person name="Zheng S."/>
        </authorList>
    </citation>
    <scope>NUCLEOTIDE SEQUENCE [LARGE SCALE GENOMIC DNA]</scope>
    <source>
        <strain evidence="11 12">ES3-20</strain>
    </source>
</reference>
<evidence type="ECO:0000256" key="4">
    <source>
        <dbReference type="ARBA" id="ARBA00023136"/>
    </source>
</evidence>
<dbReference type="InterPro" id="IPR029787">
    <property type="entry name" value="Nucleotide_cyclase"/>
</dbReference>
<dbReference type="PANTHER" id="PTHR44757">
    <property type="entry name" value="DIGUANYLATE CYCLASE DGCP"/>
    <property type="match status" value="1"/>
</dbReference>
<dbReference type="InterPro" id="IPR043128">
    <property type="entry name" value="Rev_trsase/Diguanyl_cyclase"/>
</dbReference>
<comment type="subcellular location">
    <subcellularLocation>
        <location evidence="1">Membrane</location>
    </subcellularLocation>
</comment>
<dbReference type="RefSeq" id="WP_120342377.1">
    <property type="nucleotide sequence ID" value="NZ_MCAS01000001.1"/>
</dbReference>
<keyword evidence="2 5" id="KW-0812">Transmembrane</keyword>
<dbReference type="PROSITE" id="PS50887">
    <property type="entry name" value="GGDEF"/>
    <property type="match status" value="1"/>
</dbReference>
<dbReference type="SUPFAM" id="SSF141868">
    <property type="entry name" value="EAL domain-like"/>
    <property type="match status" value="1"/>
</dbReference>
<feature type="domain" description="PAC" evidence="7">
    <location>
        <begin position="424"/>
        <end position="476"/>
    </location>
</feature>
<feature type="domain" description="CHASE" evidence="8">
    <location>
        <begin position="71"/>
        <end position="236"/>
    </location>
</feature>
<dbReference type="InterPro" id="IPR000160">
    <property type="entry name" value="GGDEF_dom"/>
</dbReference>
<name>A0A3R7EAY1_9BURK</name>
<dbReference type="InterPro" id="IPR035965">
    <property type="entry name" value="PAS-like_dom_sf"/>
</dbReference>
<dbReference type="PROSITE" id="PS50113">
    <property type="entry name" value="PAC"/>
    <property type="match status" value="1"/>
</dbReference>
<dbReference type="NCBIfam" id="TIGR00229">
    <property type="entry name" value="sensory_box"/>
    <property type="match status" value="1"/>
</dbReference>
<dbReference type="InterPro" id="IPR013655">
    <property type="entry name" value="PAS_fold_3"/>
</dbReference>
<evidence type="ECO:0000259" key="7">
    <source>
        <dbReference type="PROSITE" id="PS50113"/>
    </source>
</evidence>
<dbReference type="CDD" id="cd00130">
    <property type="entry name" value="PAS"/>
    <property type="match status" value="1"/>
</dbReference>
<dbReference type="PROSITE" id="PS50112">
    <property type="entry name" value="PAS"/>
    <property type="match status" value="1"/>
</dbReference>
<evidence type="ECO:0000313" key="12">
    <source>
        <dbReference type="Proteomes" id="UP000283709"/>
    </source>
</evidence>
<dbReference type="SMART" id="SM00086">
    <property type="entry name" value="PAC"/>
    <property type="match status" value="1"/>
</dbReference>
<evidence type="ECO:0000256" key="5">
    <source>
        <dbReference type="SAM" id="Phobius"/>
    </source>
</evidence>
<dbReference type="InterPro" id="IPR000700">
    <property type="entry name" value="PAS-assoc_C"/>
</dbReference>
<dbReference type="NCBIfam" id="TIGR00254">
    <property type="entry name" value="GGDEF"/>
    <property type="match status" value="1"/>
</dbReference>
<dbReference type="InterPro" id="IPR001633">
    <property type="entry name" value="EAL_dom"/>
</dbReference>
<dbReference type="InterPro" id="IPR001610">
    <property type="entry name" value="PAC"/>
</dbReference>
<dbReference type="SMART" id="SM00091">
    <property type="entry name" value="PAS"/>
    <property type="match status" value="1"/>
</dbReference>
<evidence type="ECO:0000259" key="10">
    <source>
        <dbReference type="PROSITE" id="PS50887"/>
    </source>
</evidence>
<dbReference type="InterPro" id="IPR042240">
    <property type="entry name" value="CHASE_sf"/>
</dbReference>
<dbReference type="GO" id="GO:0003824">
    <property type="term" value="F:catalytic activity"/>
    <property type="evidence" value="ECO:0007669"/>
    <property type="project" value="UniProtKB-ARBA"/>
</dbReference>
<organism evidence="11 12">
    <name type="scientific">Paraburkholderia fungorum</name>
    <dbReference type="NCBI Taxonomy" id="134537"/>
    <lineage>
        <taxon>Bacteria</taxon>
        <taxon>Pseudomonadati</taxon>
        <taxon>Pseudomonadota</taxon>
        <taxon>Betaproteobacteria</taxon>
        <taxon>Burkholderiales</taxon>
        <taxon>Burkholderiaceae</taxon>
        <taxon>Paraburkholderia</taxon>
    </lineage>
</organism>
<dbReference type="OrthoDB" id="9813903at2"/>
<evidence type="ECO:0000259" key="9">
    <source>
        <dbReference type="PROSITE" id="PS50883"/>
    </source>
</evidence>
<dbReference type="SMART" id="SM00052">
    <property type="entry name" value="EAL"/>
    <property type="match status" value="1"/>
</dbReference>